<dbReference type="EMBL" id="WMCP01000023">
    <property type="protein sequence ID" value="MCF2303285.1"/>
    <property type="molecule type" value="Genomic_DNA"/>
</dbReference>
<organism evidence="3 4">
    <name type="scientific">Photobacterium phosphoreum</name>
    <dbReference type="NCBI Taxonomy" id="659"/>
    <lineage>
        <taxon>Bacteria</taxon>
        <taxon>Pseudomonadati</taxon>
        <taxon>Pseudomonadota</taxon>
        <taxon>Gammaproteobacteria</taxon>
        <taxon>Vibrionales</taxon>
        <taxon>Vibrionaceae</taxon>
        <taxon>Photobacterium</taxon>
    </lineage>
</organism>
<evidence type="ECO:0008006" key="5">
    <source>
        <dbReference type="Google" id="ProtNLM"/>
    </source>
</evidence>
<evidence type="ECO:0000313" key="3">
    <source>
        <dbReference type="EMBL" id="MCF2303285.1"/>
    </source>
</evidence>
<evidence type="ECO:0000313" key="4">
    <source>
        <dbReference type="Proteomes" id="UP000813876"/>
    </source>
</evidence>
<dbReference type="InterPro" id="IPR055729">
    <property type="entry name" value="DUF7305"/>
</dbReference>
<evidence type="ECO:0000259" key="1">
    <source>
        <dbReference type="Pfam" id="PF20419"/>
    </source>
</evidence>
<dbReference type="Pfam" id="PF23981">
    <property type="entry name" value="DUF7305"/>
    <property type="match status" value="1"/>
</dbReference>
<feature type="domain" description="DUF7305" evidence="2">
    <location>
        <begin position="161"/>
        <end position="252"/>
    </location>
</feature>
<dbReference type="AlphaFoldDB" id="A0AAW4ZS87"/>
<comment type="caution">
    <text evidence="3">The sequence shown here is derived from an EMBL/GenBank/DDBJ whole genome shotgun (WGS) entry which is preliminary data.</text>
</comment>
<gene>
    <name evidence="3" type="ORF">GLP33_16250</name>
</gene>
<sequence>MRNNSCLKVVLLWLWLMPWIVQAMTIESFNINSDLKVTGVDICDTLSLPLQGIEYDSVITISNNVNIQGLNDNILGFSKGVFNSGSGDPEENSYCNGNRCVINPDKQVNKINLPVFDTVGGSVISSWGDKNKKIFPGKYTDINIGKSDIIFYGGDYFIDKLSVHTRSEITIEGNVRFFIKEMSIGGSNVNMSGKSSDFQVFIYDSNTMAIVSNNAKIKAYIYSESERPLQLTNTVEFYGSIIARELEFNATVSYVGENSCEIEAKPIDFELLPNDTTFLTCEMVPIVINVLDDNGNLNINYNGEVSLKTDIAQSNVAFWIVNDNRVDVTKEIKVNIKKGQGSAVLKSNIIADVKVFAQIKDIVKSNRYKFVPYKFYAESQRIIAGKPKNIDVSVLSCNNNLVDVETSYSGVRNLNFKTEYISPSTKGNGIINVRNKNIKFESGKTSLNIMYPDSGIVNLIITDPSCTNDNCTVNKTKNNKRAIDGELTGSVSIFSRPWTFAMCPQGSDRFTGTTNSGNGLVAAGDTFVMRAKPLQWMAGDKVNNSIDVSDDKYCQRPITPNFFAQDAPVTTVTASVAGIDTPKKGHQGKLTGKVAQSNTELHDNTAMIFNDLRWSEVGSVKLAMIADSYLGMTINSSQRAIGRFYPKQFVIKDSAIINAHTESSPFTYMDQTFKANVIVEAQNAVGEPTRNYGAFAPRLKERLLLTAVDLNSNTRLNDVSTRIDQSNLVVGWQHDWQQAQLTINDGALTFKRLPKNNNNSAVTITTADGPFKVGLGLSVLPRSECLVSGCTDFANKTQPLQRYNQSQVLTAPLNGWVDSRYGRMVLDDASGVFDQPLTMPLKVEYWNGDQFTINADDSRSHFNSQWSCKQIIYTSKPHDKASLSATTNNVLQGKNYSLQVLPGIDENEAYIKQQLRFWLRIAAQPATNIGCIENENVNQPWLTFNWRGIGDEDPSGLVTFGNYRGNDRIIYRSENASINP</sequence>
<dbReference type="RefSeq" id="WP_232581543.1">
    <property type="nucleotide sequence ID" value="NZ_WMCP01000023.1"/>
</dbReference>
<protein>
    <recommendedName>
        <fullName evidence="5">MSHA biogenesis protein MshQ</fullName>
    </recommendedName>
</protein>
<name>A0AAW4ZS87_PHOPO</name>
<reference evidence="3" key="1">
    <citation type="submission" date="2019-11" db="EMBL/GenBank/DDBJ databases">
        <title>Comparative genomics of photobacteria reveal adaptation to distinct habitats.</title>
        <authorList>
            <person name="Fuertes-Perez S."/>
            <person name="Hilgarth M."/>
            <person name="Vogel R.F."/>
        </authorList>
    </citation>
    <scope>NUCLEOTIDE SEQUENCE</scope>
    <source>
        <strain evidence="3">TMW2.2145</strain>
    </source>
</reference>
<accession>A0AAW4ZS87</accession>
<dbReference type="Pfam" id="PF20419">
    <property type="entry name" value="DUF6701"/>
    <property type="match status" value="1"/>
</dbReference>
<dbReference type="InterPro" id="IPR046524">
    <property type="entry name" value="DUF6701"/>
</dbReference>
<proteinExistence type="predicted"/>
<feature type="domain" description="DUF6701" evidence="1">
    <location>
        <begin position="386"/>
        <end position="974"/>
    </location>
</feature>
<evidence type="ECO:0000259" key="2">
    <source>
        <dbReference type="Pfam" id="PF23981"/>
    </source>
</evidence>
<dbReference type="Proteomes" id="UP000813876">
    <property type="component" value="Unassembled WGS sequence"/>
</dbReference>